<dbReference type="KEGG" id="vg:40085822"/>
<sequence>MKTNRKGWKILLFDANNLFFKTVLEFHNRTGEQVSMDTTRRLLVSSLAGEYRKFKSARAVGGAVLAFDDKNYWRREYFQHYKAARAKGRADSTFDWNNFFSHYNRFKEELAENFPLQSLQVHGAEADDIIAVLALRYAPQGEVVIWSSDTDDLQLQNIDPSIKQYSYVKKKMITPKSEGYTLFEHVVRGDAGDGIPNILSASDHFVQAAANPEKKMRQKSVMTASIQDWEAHGLKNPEKFCTSEEMLRRFKENRTLVDYRYIPADLASRIVDAHEETKIAKGKVFNYLVENRLTNVLAEGAF</sequence>
<dbReference type="RefSeq" id="YP_009609737.1">
    <property type="nucleotide sequence ID" value="NC_041997.1"/>
</dbReference>
<evidence type="ECO:0000313" key="4">
    <source>
        <dbReference type="EMBL" id="ASD50418.1"/>
    </source>
</evidence>
<protein>
    <submittedName>
        <fullName evidence="4">Ribonuclease H</fullName>
    </submittedName>
</protein>
<keyword evidence="2" id="KW-0378">Hydrolase</keyword>
<proteinExistence type="predicted"/>
<dbReference type="SUPFAM" id="SSF88723">
    <property type="entry name" value="PIN domain-like"/>
    <property type="match status" value="1"/>
</dbReference>
<dbReference type="Pfam" id="PF09293">
    <property type="entry name" value="RNaseH_C"/>
    <property type="match status" value="1"/>
</dbReference>
<dbReference type="InterPro" id="IPR036279">
    <property type="entry name" value="5-3_exonuclease_C_sf"/>
</dbReference>
<dbReference type="Proteomes" id="UP000224101">
    <property type="component" value="Segment"/>
</dbReference>
<dbReference type="EMBL" id="KY979132">
    <property type="protein sequence ID" value="ASD50418.1"/>
    <property type="molecule type" value="Genomic_DNA"/>
</dbReference>
<dbReference type="SUPFAM" id="SSF47807">
    <property type="entry name" value="5' to 3' exonuclease, C-terminal subdomain"/>
    <property type="match status" value="1"/>
</dbReference>
<dbReference type="PANTHER" id="PTHR42646">
    <property type="entry name" value="FLAP ENDONUCLEASE XNI"/>
    <property type="match status" value="1"/>
</dbReference>
<reference evidence="4 5" key="1">
    <citation type="submission" date="2017-08" db="EMBL/GenBank/DDBJ databases">
        <title>Characterization and complete genome sequence of novel bacteriophage infecting the causal agent of bacterial fruit blotch, Acidovorax citrulli.</title>
        <authorList>
            <person name="Midani A.R."/>
            <person name="Park S.-H."/>
            <person name="Choi T.-J."/>
        </authorList>
    </citation>
    <scope>NUCLEOTIDE SEQUENCE [LARGE SCALE GENOMIC DNA]</scope>
</reference>
<evidence type="ECO:0000313" key="5">
    <source>
        <dbReference type="Proteomes" id="UP000224101"/>
    </source>
</evidence>
<name>A0A218M2Y6_9CAUD</name>
<dbReference type="GO" id="GO:0003677">
    <property type="term" value="F:DNA binding"/>
    <property type="evidence" value="ECO:0007669"/>
    <property type="project" value="InterPro"/>
</dbReference>
<dbReference type="InterPro" id="IPR038969">
    <property type="entry name" value="FEN"/>
</dbReference>
<evidence type="ECO:0000256" key="2">
    <source>
        <dbReference type="ARBA" id="ARBA00022801"/>
    </source>
</evidence>
<dbReference type="GeneID" id="40085822"/>
<dbReference type="Pfam" id="PF02739">
    <property type="entry name" value="5_3_exonuc_N"/>
    <property type="match status" value="1"/>
</dbReference>
<organism evidence="4 5">
    <name type="scientific">Acidovorax phage ACP17</name>
    <dbReference type="NCBI Taxonomy" id="2010329"/>
    <lineage>
        <taxon>Viruses</taxon>
        <taxon>Duplodnaviria</taxon>
        <taxon>Heunggongvirae</taxon>
        <taxon>Uroviricota</taxon>
        <taxon>Caudoviricetes</taxon>
        <taxon>Busanvirus</taxon>
        <taxon>Busanvirus ACP17</taxon>
    </lineage>
</organism>
<keyword evidence="5" id="KW-1185">Reference proteome</keyword>
<dbReference type="OrthoDB" id="4856at10239"/>
<keyword evidence="1" id="KW-0540">Nuclease</keyword>
<dbReference type="GO" id="GO:0033567">
    <property type="term" value="P:DNA replication, Okazaki fragment processing"/>
    <property type="evidence" value="ECO:0007669"/>
    <property type="project" value="InterPro"/>
</dbReference>
<dbReference type="PANTHER" id="PTHR42646:SF2">
    <property type="entry name" value="5'-3' EXONUCLEASE FAMILY PROTEIN"/>
    <property type="match status" value="1"/>
</dbReference>
<evidence type="ECO:0000256" key="1">
    <source>
        <dbReference type="ARBA" id="ARBA00022722"/>
    </source>
</evidence>
<dbReference type="GO" id="GO:0017108">
    <property type="term" value="F:5'-flap endonuclease activity"/>
    <property type="evidence" value="ECO:0007669"/>
    <property type="project" value="InterPro"/>
</dbReference>
<feature type="domain" description="5'-3' exonuclease" evidence="3">
    <location>
        <begin position="8"/>
        <end position="272"/>
    </location>
</feature>
<evidence type="ECO:0000259" key="3">
    <source>
        <dbReference type="SMART" id="SM00475"/>
    </source>
</evidence>
<dbReference type="InterPro" id="IPR036276">
    <property type="entry name" value="T4_RNaseH_C"/>
</dbReference>
<dbReference type="GO" id="GO:0008409">
    <property type="term" value="F:5'-3' exonuclease activity"/>
    <property type="evidence" value="ECO:0007669"/>
    <property type="project" value="InterPro"/>
</dbReference>
<dbReference type="SMART" id="SM00475">
    <property type="entry name" value="53EXOc"/>
    <property type="match status" value="1"/>
</dbReference>
<dbReference type="InterPro" id="IPR002421">
    <property type="entry name" value="5-3_exonuclease"/>
</dbReference>
<dbReference type="InterPro" id="IPR020046">
    <property type="entry name" value="5-3_exonucl_a-hlix_arch_N"/>
</dbReference>
<dbReference type="InterPro" id="IPR029060">
    <property type="entry name" value="PIN-like_dom_sf"/>
</dbReference>
<dbReference type="Gene3D" id="1.10.150.20">
    <property type="entry name" value="5' to 3' exonuclease, C-terminal subdomain"/>
    <property type="match status" value="1"/>
</dbReference>
<accession>A0A218M2Y6</accession>
<dbReference type="Gene3D" id="3.40.50.1010">
    <property type="entry name" value="5'-nuclease"/>
    <property type="match status" value="1"/>
</dbReference>